<feature type="chain" id="PRO_5045172879" evidence="1">
    <location>
        <begin position="19"/>
        <end position="178"/>
    </location>
</feature>
<evidence type="ECO:0000256" key="1">
    <source>
        <dbReference type="SAM" id="SignalP"/>
    </source>
</evidence>
<protein>
    <submittedName>
        <fullName evidence="2">DUF3617 domain-containing protein</fullName>
    </submittedName>
</protein>
<keyword evidence="3" id="KW-1185">Reference proteome</keyword>
<name>A0ABT8DP50_9BURK</name>
<reference evidence="2 3" key="1">
    <citation type="submission" date="2023-06" db="EMBL/GenBank/DDBJ databases">
        <title>Pelomonas sp. PFR6 16S ribosomal RNA gene Genome sequencing and assembly.</title>
        <authorList>
            <person name="Woo H."/>
        </authorList>
    </citation>
    <scope>NUCLEOTIDE SEQUENCE [LARGE SCALE GENOMIC DNA]</scope>
    <source>
        <strain evidence="2 3">PFR6</strain>
    </source>
</reference>
<evidence type="ECO:0000313" key="2">
    <source>
        <dbReference type="EMBL" id="MDN3920127.1"/>
    </source>
</evidence>
<dbReference type="RefSeq" id="WP_290358439.1">
    <property type="nucleotide sequence ID" value="NZ_JAUHHC010000002.1"/>
</dbReference>
<evidence type="ECO:0000313" key="3">
    <source>
        <dbReference type="Proteomes" id="UP001228044"/>
    </source>
</evidence>
<sequence length="178" mass="19494">MRALIFACAVLIPFCTQAQNMKPGLWEIRQLPQLDPQRQAQLDEAKKRMAELPPEQRKMVEQMMAQRGVNIDLGGGGITIKACISEEQARRNTPPVTEKGNCRQDTKREGNVIQTHFSCTDPVSEGDSEVTLHGDEGFSSKTRVTQQSAGGRSETIQLSGDARWLGADCGGLKPIGSK</sequence>
<feature type="signal peptide" evidence="1">
    <location>
        <begin position="1"/>
        <end position="18"/>
    </location>
</feature>
<accession>A0ABT8DP50</accession>
<proteinExistence type="predicted"/>
<gene>
    <name evidence="2" type="ORF">QWJ38_07525</name>
</gene>
<dbReference type="Pfam" id="PF12276">
    <property type="entry name" value="DUF3617"/>
    <property type="match status" value="1"/>
</dbReference>
<dbReference type="InterPro" id="IPR022061">
    <property type="entry name" value="DUF3617"/>
</dbReference>
<keyword evidence="1" id="KW-0732">Signal</keyword>
<dbReference type="Proteomes" id="UP001228044">
    <property type="component" value="Unassembled WGS sequence"/>
</dbReference>
<comment type="caution">
    <text evidence="2">The sequence shown here is derived from an EMBL/GenBank/DDBJ whole genome shotgun (WGS) entry which is preliminary data.</text>
</comment>
<dbReference type="EMBL" id="JAUHHC010000002">
    <property type="protein sequence ID" value="MDN3920127.1"/>
    <property type="molecule type" value="Genomic_DNA"/>
</dbReference>
<organism evidence="2 3">
    <name type="scientific">Roseateles violae</name>
    <dbReference type="NCBI Taxonomy" id="3058042"/>
    <lineage>
        <taxon>Bacteria</taxon>
        <taxon>Pseudomonadati</taxon>
        <taxon>Pseudomonadota</taxon>
        <taxon>Betaproteobacteria</taxon>
        <taxon>Burkholderiales</taxon>
        <taxon>Sphaerotilaceae</taxon>
        <taxon>Roseateles</taxon>
    </lineage>
</organism>